<feature type="compositionally biased region" description="Polar residues" evidence="5">
    <location>
        <begin position="630"/>
        <end position="644"/>
    </location>
</feature>
<feature type="region of interest" description="Disordered" evidence="5">
    <location>
        <begin position="626"/>
        <end position="730"/>
    </location>
</feature>
<sequence length="1626" mass="179642">MFVESTQPIIGGMAVVSGSRRSRGLTDILPQSGISASSICSEGKPRIQHLTASSASPEPGKSRFPKLEECAHFHYEHVELGPLQVSLCRDEDLKQASEGGGVGGGDGAALTMRVVSGGQTWLLRRTYENFRMLDKQLHRCIYDRKFSQLPELPSSPPDNQESIEQVLSDYLTRFSTIAGSLINCGPVLSWLELDNRGHRLLVTDGDSCPINTPAVAAAYSIKKYTAIAADEISFDVGDMISVIDMPPPEESAWWRGKRGFLVGFFPSHCVAVITDKLPRNLNLNQTLALSGPTKPVLRKHGKLIAFFRAFILSRPSRRRLKQCGILKERVFGCDLGEHLLNSGHEIPMVLKCCAEFIEKHGLVDGIYRLSGVTSNIQRIRTTFDEDRVPALYEDEAILQDIHSVASLLKMYFRELPNPLCTYQLYNAFVSAVQTPVSPDSSTDDRLLRMREVVHKLPPPHYRTLEYLMRHLARVSEKGPQTGMTARNIAIVWAPNLLRCKELEVGGVAALQGVGVQAVVTEFLIVYAELIFCSAPLPTSVIPSQVTPKRSRPKSLAISTPTKLLSLEEAQSRALAAGRPDQDYIEVGGGPSCLPAKYHTVIELPRKRAGSKRSPIGWKSLFSKAGRHSGSVASRKSRSPANTAASDARKTSMPSDLVFGNDKALTEADLAQGRRRLRPVKSAESLASASQNASARSPGCLEPTTPSPASPSPLPSRACQPPGHNRSVSHDSYFDTLADTPQHKANPAQLLQEEDEEGLSLSLDLSDLQVNFDLEESDMRIFSEDETNQLFSSQTSVEIHKRQPVLARCDDTLSSDPSPKKHKTGAAAPTNQNKRSRLEERFSSAQLRYIDSQSPEQTVHVDVEVHNSKQQHQQQSTSSPSLAEATVSENESISVSGLTTPDTPRLIYTPLTEDSLSDAVHTPDYVPLTSHHSKLSPLPSPSHRPRDRLSYQGDVRARYENVPGDRHSFTGVLESKYENVPITRKLQSTDFLDINTPDSLCSSAGLKSDEVMYEKIKNEDGSDIYEAVDNSPKVSEKYYENVSLISQDGKKETSSSYEEISDECLLSERLQRGGISSTNLLAEQMKTENEYECLVAGGESCRVMTMTQVDDDDSSPDLAQLELGEKRAPVPDSNHNVPSPTIGNEENFYEDIQSTSLPESIVYQQVKYMLAYGSVSVCTYQLVQFSVNTFPCSKMVKAQALVFQIIVACYETRVCRVAVAEVKFRTEAVVHSQGAAALISKRWFVNGNCSSGGSQNVQELLSRFEWSRPERSSIAPCLRAKLNRQNSKESAPIMTTSLDGNTFPHRSEDAPTQQLARVKTSPDLNHNQQQDSATASTADQTKQEVVDSESVRRERIEKYKEERRSYLRKKYRTDSFNNNDDNDELIRRIKQKVKTGVNNREESSEVVDENNLNSAGCRESMDASEWKPRRREGGEERLGSCTSPELEMRLTGVGSKNGTSDSTTVPIVRTTVSITCSPVKMKTSTSRERNIKSESDAPLQSKPLRTTVEKRPSPARHKSEELPSTFSIRKEERRSWRAAGNSDAAAADEESLVARRVSQLSSSSSSAAAAAADCTQDEFAARRRTSLTESRKPSLSSSGRQRANSSSAKSSPYCIREMAAMFENREK</sequence>
<evidence type="ECO:0000259" key="7">
    <source>
        <dbReference type="PROSITE" id="PS50238"/>
    </source>
</evidence>
<feature type="compositionally biased region" description="Low complexity" evidence="5">
    <location>
        <begin position="867"/>
        <end position="880"/>
    </location>
</feature>
<accession>A0A482XQS8</accession>
<dbReference type="Gene3D" id="1.10.555.10">
    <property type="entry name" value="Rho GTPase activation protein"/>
    <property type="match status" value="1"/>
</dbReference>
<name>A0A482XQS8_LAOST</name>
<feature type="compositionally biased region" description="Basic and acidic residues" evidence="5">
    <location>
        <begin position="1340"/>
        <end position="1351"/>
    </location>
</feature>
<feature type="region of interest" description="Disordered" evidence="5">
    <location>
        <begin position="808"/>
        <end position="836"/>
    </location>
</feature>
<evidence type="ECO:0000256" key="3">
    <source>
        <dbReference type="ARBA" id="ARBA00022468"/>
    </source>
</evidence>
<dbReference type="PANTHER" id="PTHR15729:SF10">
    <property type="entry name" value="GTPASE-ACTIVATING PROTEIN CDGAPR"/>
    <property type="match status" value="1"/>
</dbReference>
<dbReference type="InterPro" id="IPR036871">
    <property type="entry name" value="PX_dom_sf"/>
</dbReference>
<dbReference type="CDD" id="cd11835">
    <property type="entry name" value="SH3_ARHGAP32_33"/>
    <property type="match status" value="1"/>
</dbReference>
<feature type="region of interest" description="Disordered" evidence="5">
    <location>
        <begin position="1477"/>
        <end position="1612"/>
    </location>
</feature>
<feature type="region of interest" description="Disordered" evidence="5">
    <location>
        <begin position="1415"/>
        <end position="1439"/>
    </location>
</feature>
<dbReference type="InterPro" id="IPR008936">
    <property type="entry name" value="Rho_GTPase_activation_prot"/>
</dbReference>
<dbReference type="InterPro" id="IPR036028">
    <property type="entry name" value="SH3-like_dom_sf"/>
</dbReference>
<evidence type="ECO:0008006" key="10">
    <source>
        <dbReference type="Google" id="ProtNLM"/>
    </source>
</evidence>
<feature type="compositionally biased region" description="Polar residues" evidence="5">
    <location>
        <begin position="886"/>
        <end position="901"/>
    </location>
</feature>
<comment type="caution">
    <text evidence="8">The sequence shown here is derived from an EMBL/GenBank/DDBJ whole genome shotgun (WGS) entry which is preliminary data.</text>
</comment>
<evidence type="ECO:0000313" key="8">
    <source>
        <dbReference type="EMBL" id="RZF47809.1"/>
    </source>
</evidence>
<comment type="similarity">
    <text evidence="1">Belongs to the PX domain-containing GAP family.</text>
</comment>
<dbReference type="GO" id="GO:0007264">
    <property type="term" value="P:small GTPase-mediated signal transduction"/>
    <property type="evidence" value="ECO:0007669"/>
    <property type="project" value="TreeGrafter"/>
</dbReference>
<feature type="compositionally biased region" description="Low complexity" evidence="5">
    <location>
        <begin position="1593"/>
        <end position="1607"/>
    </location>
</feature>
<dbReference type="InterPro" id="IPR000198">
    <property type="entry name" value="RhoGAP_dom"/>
</dbReference>
<dbReference type="PANTHER" id="PTHR15729">
    <property type="entry name" value="CDC42 GTPASE-ACTIVATING PROTEIN"/>
    <property type="match status" value="1"/>
</dbReference>
<feature type="compositionally biased region" description="Polar residues" evidence="5">
    <location>
        <begin position="1321"/>
        <end position="1339"/>
    </location>
</feature>
<evidence type="ECO:0000256" key="4">
    <source>
        <dbReference type="PROSITE-ProRule" id="PRU00192"/>
    </source>
</evidence>
<dbReference type="PROSITE" id="PS50002">
    <property type="entry name" value="SH3"/>
    <property type="match status" value="1"/>
</dbReference>
<feature type="domain" description="Rho-GAP" evidence="7">
    <location>
        <begin position="333"/>
        <end position="531"/>
    </location>
</feature>
<dbReference type="InterPro" id="IPR051576">
    <property type="entry name" value="PX-Rho_GAP"/>
</dbReference>
<dbReference type="Proteomes" id="UP000291343">
    <property type="component" value="Unassembled WGS sequence"/>
</dbReference>
<feature type="compositionally biased region" description="Polar residues" evidence="5">
    <location>
        <begin position="1284"/>
        <end position="1299"/>
    </location>
</feature>
<feature type="compositionally biased region" description="Pro residues" evidence="5">
    <location>
        <begin position="704"/>
        <end position="713"/>
    </location>
</feature>
<organism evidence="8 9">
    <name type="scientific">Laodelphax striatellus</name>
    <name type="common">Small brown planthopper</name>
    <name type="synonym">Delphax striatella</name>
    <dbReference type="NCBI Taxonomy" id="195883"/>
    <lineage>
        <taxon>Eukaryota</taxon>
        <taxon>Metazoa</taxon>
        <taxon>Ecdysozoa</taxon>
        <taxon>Arthropoda</taxon>
        <taxon>Hexapoda</taxon>
        <taxon>Insecta</taxon>
        <taxon>Pterygota</taxon>
        <taxon>Neoptera</taxon>
        <taxon>Paraneoptera</taxon>
        <taxon>Hemiptera</taxon>
        <taxon>Auchenorrhyncha</taxon>
        <taxon>Fulgoroidea</taxon>
        <taxon>Delphacidae</taxon>
        <taxon>Criomorphinae</taxon>
        <taxon>Laodelphax</taxon>
    </lineage>
</organism>
<evidence type="ECO:0000256" key="1">
    <source>
        <dbReference type="ARBA" id="ARBA00008795"/>
    </source>
</evidence>
<feature type="compositionally biased region" description="Basic and acidic residues" evidence="5">
    <location>
        <begin position="1484"/>
        <end position="1494"/>
    </location>
</feature>
<feature type="compositionally biased region" description="Low complexity" evidence="5">
    <location>
        <begin position="1560"/>
        <end position="1571"/>
    </location>
</feature>
<dbReference type="GO" id="GO:0005096">
    <property type="term" value="F:GTPase activator activity"/>
    <property type="evidence" value="ECO:0007669"/>
    <property type="project" value="UniProtKB-KW"/>
</dbReference>
<dbReference type="EMBL" id="QKKF02003364">
    <property type="protein sequence ID" value="RZF47809.1"/>
    <property type="molecule type" value="Genomic_DNA"/>
</dbReference>
<proteinExistence type="inferred from homology"/>
<dbReference type="FunFam" id="1.10.555.10:FF:000002">
    <property type="entry name" value="rho GTPase-activating protein 32 isoform X1"/>
    <property type="match status" value="1"/>
</dbReference>
<feature type="region of interest" description="Disordered" evidence="5">
    <location>
        <begin position="865"/>
        <end position="946"/>
    </location>
</feature>
<dbReference type="InParanoid" id="A0A482XQS8"/>
<keyword evidence="2 4" id="KW-0728">SH3 domain</keyword>
<dbReference type="GO" id="GO:0035091">
    <property type="term" value="F:phosphatidylinositol binding"/>
    <property type="evidence" value="ECO:0007669"/>
    <property type="project" value="InterPro"/>
</dbReference>
<feature type="compositionally biased region" description="Basic and acidic residues" evidence="5">
    <location>
        <begin position="1506"/>
        <end position="1520"/>
    </location>
</feature>
<dbReference type="SUPFAM" id="SSF50044">
    <property type="entry name" value="SH3-domain"/>
    <property type="match status" value="1"/>
</dbReference>
<dbReference type="Pfam" id="PF00018">
    <property type="entry name" value="SH3_1"/>
    <property type="match status" value="1"/>
</dbReference>
<feature type="compositionally biased region" description="Polar residues" evidence="5">
    <location>
        <begin position="684"/>
        <end position="694"/>
    </location>
</feature>
<keyword evidence="3" id="KW-0343">GTPase activation</keyword>
<feature type="compositionally biased region" description="Basic and acidic residues" evidence="5">
    <location>
        <begin position="1418"/>
        <end position="1437"/>
    </location>
</feature>
<dbReference type="STRING" id="195883.A0A482XQS8"/>
<dbReference type="OrthoDB" id="5873004at2759"/>
<evidence type="ECO:0000256" key="5">
    <source>
        <dbReference type="SAM" id="MobiDB-lite"/>
    </source>
</evidence>
<dbReference type="SUPFAM" id="SSF64268">
    <property type="entry name" value="PX domain"/>
    <property type="match status" value="1"/>
</dbReference>
<protein>
    <recommendedName>
        <fullName evidence="10">GTPase-activating protein CdGAPr</fullName>
    </recommendedName>
</protein>
<dbReference type="InterPro" id="IPR001452">
    <property type="entry name" value="SH3_domain"/>
</dbReference>
<evidence type="ECO:0000256" key="2">
    <source>
        <dbReference type="ARBA" id="ARBA00022443"/>
    </source>
</evidence>
<dbReference type="SMR" id="A0A482XQS8"/>
<dbReference type="Pfam" id="PF00620">
    <property type="entry name" value="RhoGAP"/>
    <property type="match status" value="1"/>
</dbReference>
<dbReference type="SMART" id="SM00326">
    <property type="entry name" value="SH3"/>
    <property type="match status" value="1"/>
</dbReference>
<evidence type="ECO:0000259" key="6">
    <source>
        <dbReference type="PROSITE" id="PS50002"/>
    </source>
</evidence>
<dbReference type="Gene3D" id="2.30.30.40">
    <property type="entry name" value="SH3 Domains"/>
    <property type="match status" value="1"/>
</dbReference>
<dbReference type="PROSITE" id="PS50238">
    <property type="entry name" value="RHOGAP"/>
    <property type="match status" value="1"/>
</dbReference>
<reference evidence="8 9" key="1">
    <citation type="journal article" date="2017" name="Gigascience">
        <title>Genome sequence of the small brown planthopper, Laodelphax striatellus.</title>
        <authorList>
            <person name="Zhu J."/>
            <person name="Jiang F."/>
            <person name="Wang X."/>
            <person name="Yang P."/>
            <person name="Bao Y."/>
            <person name="Zhao W."/>
            <person name="Wang W."/>
            <person name="Lu H."/>
            <person name="Wang Q."/>
            <person name="Cui N."/>
            <person name="Li J."/>
            <person name="Chen X."/>
            <person name="Luo L."/>
            <person name="Yu J."/>
            <person name="Kang L."/>
            <person name="Cui F."/>
        </authorList>
    </citation>
    <scope>NUCLEOTIDE SEQUENCE [LARGE SCALE GENOMIC DNA]</scope>
    <source>
        <strain evidence="8">Lst14</strain>
    </source>
</reference>
<dbReference type="SUPFAM" id="SSF48350">
    <property type="entry name" value="GTPase activation domain, GAP"/>
    <property type="match status" value="1"/>
</dbReference>
<dbReference type="SMART" id="SM00324">
    <property type="entry name" value="RhoGAP"/>
    <property type="match status" value="1"/>
</dbReference>
<gene>
    <name evidence="8" type="ORF">LSTR_LSTR012126</name>
</gene>
<evidence type="ECO:0000313" key="9">
    <source>
        <dbReference type="Proteomes" id="UP000291343"/>
    </source>
</evidence>
<feature type="region of interest" description="Disordered" evidence="5">
    <location>
        <begin position="1284"/>
        <end position="1351"/>
    </location>
</feature>
<keyword evidence="9" id="KW-1185">Reference proteome</keyword>
<feature type="domain" description="SH3" evidence="6">
    <location>
        <begin position="213"/>
        <end position="275"/>
    </location>
</feature>